<dbReference type="SMART" id="SM00702">
    <property type="entry name" value="P4Hc"/>
    <property type="match status" value="1"/>
</dbReference>
<dbReference type="InterPro" id="IPR045054">
    <property type="entry name" value="P4HA-like"/>
</dbReference>
<comment type="caution">
    <text evidence="8">The sequence shown here is derived from an EMBL/GenBank/DDBJ whole genome shotgun (WGS) entry which is preliminary data.</text>
</comment>
<reference evidence="8 9" key="1">
    <citation type="submission" date="2015-09" db="EMBL/GenBank/DDBJ databases">
        <title>Aphanizomenon flos-aquae WA102.</title>
        <authorList>
            <person name="Driscoll C."/>
        </authorList>
    </citation>
    <scope>NUCLEOTIDE SEQUENCE [LARGE SCALE GENOMIC DNA]</scope>
    <source>
        <strain evidence="8">WA102</strain>
    </source>
</reference>
<dbReference type="InterPro" id="IPR005123">
    <property type="entry name" value="Oxoglu/Fe-dep_dioxygenase_dom"/>
</dbReference>
<accession>A0A1B7X8D6</accession>
<dbReference type="Gene3D" id="2.60.120.620">
    <property type="entry name" value="q2cbj1_9rhob like domain"/>
    <property type="match status" value="1"/>
</dbReference>
<evidence type="ECO:0000256" key="4">
    <source>
        <dbReference type="ARBA" id="ARBA00022964"/>
    </source>
</evidence>
<dbReference type="PANTHER" id="PTHR10869:SF246">
    <property type="entry name" value="TRANSMEMBRANE PROLYL 4-HYDROXYLASE"/>
    <property type="match status" value="1"/>
</dbReference>
<evidence type="ECO:0000256" key="2">
    <source>
        <dbReference type="ARBA" id="ARBA00022723"/>
    </source>
</evidence>
<dbReference type="PROSITE" id="PS51471">
    <property type="entry name" value="FE2OG_OXY"/>
    <property type="match status" value="1"/>
</dbReference>
<dbReference type="GO" id="GO:0004656">
    <property type="term" value="F:procollagen-proline 4-dioxygenase activity"/>
    <property type="evidence" value="ECO:0007669"/>
    <property type="project" value="TreeGrafter"/>
</dbReference>
<dbReference type="AlphaFoldDB" id="A0A1B7X8D6"/>
<dbReference type="GO" id="GO:0005506">
    <property type="term" value="F:iron ion binding"/>
    <property type="evidence" value="ECO:0007669"/>
    <property type="project" value="InterPro"/>
</dbReference>
<dbReference type="InterPro" id="IPR044862">
    <property type="entry name" value="Pro_4_hyd_alph_FE2OG_OXY"/>
</dbReference>
<evidence type="ECO:0000259" key="7">
    <source>
        <dbReference type="PROSITE" id="PS51471"/>
    </source>
</evidence>
<evidence type="ECO:0000256" key="6">
    <source>
        <dbReference type="ARBA" id="ARBA00023004"/>
    </source>
</evidence>
<evidence type="ECO:0000256" key="1">
    <source>
        <dbReference type="ARBA" id="ARBA00001961"/>
    </source>
</evidence>
<name>A0A1B7X8D6_APHFL</name>
<evidence type="ECO:0000256" key="3">
    <source>
        <dbReference type="ARBA" id="ARBA00022896"/>
    </source>
</evidence>
<keyword evidence="6" id="KW-0408">Iron</keyword>
<evidence type="ECO:0000313" key="8">
    <source>
        <dbReference type="EMBL" id="OBQ45592.1"/>
    </source>
</evidence>
<feature type="domain" description="Fe2OG dioxygenase" evidence="7">
    <location>
        <begin position="79"/>
        <end position="187"/>
    </location>
</feature>
<keyword evidence="3" id="KW-0847">Vitamin C</keyword>
<comment type="cofactor">
    <cofactor evidence="1">
        <name>L-ascorbate</name>
        <dbReference type="ChEBI" id="CHEBI:38290"/>
    </cofactor>
</comment>
<evidence type="ECO:0000313" key="9">
    <source>
        <dbReference type="Proteomes" id="UP000092093"/>
    </source>
</evidence>
<evidence type="ECO:0000256" key="5">
    <source>
        <dbReference type="ARBA" id="ARBA00023002"/>
    </source>
</evidence>
<dbReference type="Proteomes" id="UP000092093">
    <property type="component" value="Unassembled WGS sequence"/>
</dbReference>
<keyword evidence="5" id="KW-0560">Oxidoreductase</keyword>
<sequence>MLTKKNIQDSGFLNVEELSDNIFYIKNFLSNDDVNLFIKKIEELPETKWSILNDHHHESFHNKFYDHNDNEINKAIRNKINKVPFNLSEMSINGFNRVLRQLPGNHMEAHVDEINDQPNGAIREYAAVLYLNDSYSGGELSYVNLNLSIKPEAGSLMIFKTGPKYLHEVKTVLGNTPRYCLPAFIFSSWVDNDKV</sequence>
<dbReference type="Pfam" id="PF13640">
    <property type="entry name" value="2OG-FeII_Oxy_3"/>
    <property type="match status" value="1"/>
</dbReference>
<protein>
    <recommendedName>
        <fullName evidence="7">Fe2OG dioxygenase domain-containing protein</fullName>
    </recommendedName>
</protein>
<proteinExistence type="predicted"/>
<dbReference type="EMBL" id="LJOW01000002">
    <property type="protein sequence ID" value="OBQ45592.1"/>
    <property type="molecule type" value="Genomic_DNA"/>
</dbReference>
<keyword evidence="2" id="KW-0479">Metal-binding</keyword>
<gene>
    <name evidence="8" type="ORF">AN484_01090</name>
</gene>
<dbReference type="PANTHER" id="PTHR10869">
    <property type="entry name" value="PROLYL 4-HYDROXYLASE ALPHA SUBUNIT"/>
    <property type="match status" value="1"/>
</dbReference>
<keyword evidence="4" id="KW-0223">Dioxygenase</keyword>
<dbReference type="InterPro" id="IPR006620">
    <property type="entry name" value="Pro_4_hyd_alph"/>
</dbReference>
<organism evidence="8 9">
    <name type="scientific">Aphanizomenon flos-aquae WA102</name>
    <dbReference type="NCBI Taxonomy" id="1710896"/>
    <lineage>
        <taxon>Bacteria</taxon>
        <taxon>Bacillati</taxon>
        <taxon>Cyanobacteriota</taxon>
        <taxon>Cyanophyceae</taxon>
        <taxon>Nostocales</taxon>
        <taxon>Aphanizomenonaceae</taxon>
        <taxon>Aphanizomenon</taxon>
    </lineage>
</organism>
<dbReference type="GO" id="GO:0031418">
    <property type="term" value="F:L-ascorbic acid binding"/>
    <property type="evidence" value="ECO:0007669"/>
    <property type="project" value="UniProtKB-KW"/>
</dbReference>